<proteinExistence type="predicted"/>
<dbReference type="EMBL" id="MT144151">
    <property type="protein sequence ID" value="QJA49724.1"/>
    <property type="molecule type" value="Genomic_DNA"/>
</dbReference>
<sequence length="305" mass="35746">MQAKTIEKIINKKFDNLLESISDSSVKEVLRKNTIITGGCIVSMFLNEDINDYDLYFRTFDSAKKVAEYFVDLYLKNKKEKDKVVPKLFVESENDRIRIVVKSSGIESETADNLDYRFFEQLDPGSPQQEEFIDGLMEVIAKDSKDKNDKYKPIFITSNAITLTNDMQLILRFYGEPDDIHENYDFVHCTNYWTSWEKKLTLRKDALQSIIEKQLIYTGSLYPICSVMRLRKFINRGWSINAGQIFKICYQISKLDLDDPSVLQDQIIGVDIAYFYQLLSHLKNAEKDKRTIDYIYICELIDKIW</sequence>
<gene>
    <name evidence="1" type="ORF">TM448A01437_0010</name>
</gene>
<name>A0A6H1ZQ76_9ZZZZ</name>
<evidence type="ECO:0000313" key="1">
    <source>
        <dbReference type="EMBL" id="QJA49724.1"/>
    </source>
</evidence>
<accession>A0A6H1ZQ76</accession>
<organism evidence="1">
    <name type="scientific">viral metagenome</name>
    <dbReference type="NCBI Taxonomy" id="1070528"/>
    <lineage>
        <taxon>unclassified sequences</taxon>
        <taxon>metagenomes</taxon>
        <taxon>organismal metagenomes</taxon>
    </lineage>
</organism>
<dbReference type="Pfam" id="PF26128">
    <property type="entry name" value="Gad2"/>
    <property type="match status" value="1"/>
</dbReference>
<protein>
    <submittedName>
        <fullName evidence="1">Uncharacterized protein</fullName>
    </submittedName>
</protein>
<reference evidence="1" key="1">
    <citation type="submission" date="2020-03" db="EMBL/GenBank/DDBJ databases">
        <title>The deep terrestrial virosphere.</title>
        <authorList>
            <person name="Holmfeldt K."/>
            <person name="Nilsson E."/>
            <person name="Simone D."/>
            <person name="Lopez-Fernandez M."/>
            <person name="Wu X."/>
            <person name="de Brujin I."/>
            <person name="Lundin D."/>
            <person name="Andersson A."/>
            <person name="Bertilsson S."/>
            <person name="Dopson M."/>
        </authorList>
    </citation>
    <scope>NUCLEOTIDE SEQUENCE</scope>
    <source>
        <strain evidence="1">TM448A01437</strain>
    </source>
</reference>
<dbReference type="AlphaFoldDB" id="A0A6H1ZQ76"/>